<dbReference type="Proteomes" id="UP000509761">
    <property type="component" value="Chromosome"/>
</dbReference>
<evidence type="ECO:0000313" key="3">
    <source>
        <dbReference type="Proteomes" id="UP000509761"/>
    </source>
</evidence>
<comment type="similarity">
    <text evidence="1">Belongs to the short-chain dehydrogenases/reductases (SDR) family.</text>
</comment>
<dbReference type="InterPro" id="IPR002347">
    <property type="entry name" value="SDR_fam"/>
</dbReference>
<dbReference type="PRINTS" id="PR00081">
    <property type="entry name" value="GDHRDH"/>
</dbReference>
<dbReference type="PANTHER" id="PTHR42879">
    <property type="entry name" value="3-OXOACYL-(ACYL-CARRIER-PROTEIN) REDUCTASE"/>
    <property type="match status" value="1"/>
</dbReference>
<dbReference type="PROSITE" id="PS00061">
    <property type="entry name" value="ADH_SHORT"/>
    <property type="match status" value="1"/>
</dbReference>
<dbReference type="EC" id="1.1.1.30" evidence="2"/>
<dbReference type="FunFam" id="3.40.50.720:FF:000084">
    <property type="entry name" value="Short-chain dehydrogenase reductase"/>
    <property type="match status" value="1"/>
</dbReference>
<dbReference type="Gene3D" id="3.40.50.720">
    <property type="entry name" value="NAD(P)-binding Rossmann-like Domain"/>
    <property type="match status" value="1"/>
</dbReference>
<evidence type="ECO:0000313" key="2">
    <source>
        <dbReference type="EMBL" id="QKS23366.1"/>
    </source>
</evidence>
<dbReference type="EMBL" id="CP054580">
    <property type="protein sequence ID" value="QKS23366.1"/>
    <property type="molecule type" value="Genomic_DNA"/>
</dbReference>
<keyword evidence="3" id="KW-1185">Reference proteome</keyword>
<sequence length="279" mass="29877">MTMSAMTNTATSSTVTTPHASRTLLVTGALGGIGRAICHQFAGQGDSVIVHDIRAESDTVVTRFVEELRQAGAPVVHYFQADLKQISAIDALFADLREEGLRVDILVNNAGIQKTAPIQEFDAATWLDILAINLTAVYRCIQHAVEDMRHSGWGRIINLSSVHGLVGSANKAAYVAAKHGVVGLTKVLALETATQNITVNAISPGWTDTPILWPQIQQRMALLGSSRDEAVHNLVTEKQPTGQLVPPEHVAALVYYLAGDQAAHMTGTTLPIDGGWTCQ</sequence>
<gene>
    <name evidence="2" type="ORF">FX987_01121</name>
</gene>
<dbReference type="NCBIfam" id="NF009093">
    <property type="entry name" value="PRK12429.1"/>
    <property type="match status" value="1"/>
</dbReference>
<dbReference type="PANTHER" id="PTHR42879:SF2">
    <property type="entry name" value="3-OXOACYL-[ACYL-CARRIER-PROTEIN] REDUCTASE FABG"/>
    <property type="match status" value="1"/>
</dbReference>
<dbReference type="InterPro" id="IPR050259">
    <property type="entry name" value="SDR"/>
</dbReference>
<dbReference type="RefSeq" id="WP_022523574.1">
    <property type="nucleotide sequence ID" value="NZ_CP054580.1"/>
</dbReference>
<name>A0A653R2B8_9GAMM</name>
<dbReference type="InterPro" id="IPR036291">
    <property type="entry name" value="NAD(P)-bd_dom_sf"/>
</dbReference>
<protein>
    <submittedName>
        <fullName evidence="2">D-beta-hydroxybutyrate dehydrogenase</fullName>
        <ecNumber evidence="2">1.1.1.30</ecNumber>
    </submittedName>
</protein>
<proteinExistence type="inferred from homology"/>
<evidence type="ECO:0000256" key="1">
    <source>
        <dbReference type="ARBA" id="ARBA00006484"/>
    </source>
</evidence>
<dbReference type="NCBIfam" id="NF009466">
    <property type="entry name" value="PRK12826.1-2"/>
    <property type="match status" value="1"/>
</dbReference>
<dbReference type="GO" id="GO:0032787">
    <property type="term" value="P:monocarboxylic acid metabolic process"/>
    <property type="evidence" value="ECO:0007669"/>
    <property type="project" value="UniProtKB-ARBA"/>
</dbReference>
<dbReference type="GeneID" id="69283256"/>
<organism evidence="2 3">
    <name type="scientific">Vreelandella titanicae</name>
    <dbReference type="NCBI Taxonomy" id="664683"/>
    <lineage>
        <taxon>Bacteria</taxon>
        <taxon>Pseudomonadati</taxon>
        <taxon>Pseudomonadota</taxon>
        <taxon>Gammaproteobacteria</taxon>
        <taxon>Oceanospirillales</taxon>
        <taxon>Halomonadaceae</taxon>
        <taxon>Vreelandella</taxon>
    </lineage>
</organism>
<reference evidence="2 3" key="1">
    <citation type="submission" date="2019-12" db="EMBL/GenBank/DDBJ databases">
        <title>Genome sequencing and assembly of endphytes of Porphyra tenera.</title>
        <authorList>
            <person name="Park J.M."/>
            <person name="Shin R."/>
            <person name="Jo S.H."/>
        </authorList>
    </citation>
    <scope>NUCLEOTIDE SEQUENCE [LARGE SCALE GENOMIC DNA]</scope>
    <source>
        <strain evidence="2 3">GPM3</strain>
    </source>
</reference>
<dbReference type="GO" id="GO:0003858">
    <property type="term" value="F:3-hydroxybutyrate dehydrogenase activity"/>
    <property type="evidence" value="ECO:0007669"/>
    <property type="project" value="UniProtKB-EC"/>
</dbReference>
<dbReference type="AlphaFoldDB" id="A0A653R2B8"/>
<dbReference type="PRINTS" id="PR00080">
    <property type="entry name" value="SDRFAMILY"/>
</dbReference>
<accession>A0A653R2B8</accession>
<dbReference type="InterPro" id="IPR020904">
    <property type="entry name" value="Sc_DH/Rdtase_CS"/>
</dbReference>
<accession>A0A6N0YX12</accession>
<dbReference type="Pfam" id="PF13561">
    <property type="entry name" value="adh_short_C2"/>
    <property type="match status" value="1"/>
</dbReference>
<keyword evidence="2" id="KW-0560">Oxidoreductase</keyword>
<dbReference type="SUPFAM" id="SSF51735">
    <property type="entry name" value="NAD(P)-binding Rossmann-fold domains"/>
    <property type="match status" value="1"/>
</dbReference>